<dbReference type="AlphaFoldDB" id="A0A1X0N507"/>
<dbReference type="RefSeq" id="WP_083183591.1">
    <property type="nucleotide sequence ID" value="NZ_CBCRZR010000004.1"/>
</dbReference>
<dbReference type="OrthoDB" id="7013726at2"/>
<organism evidence="1 2">
    <name type="scientific">Pseudomonas floridensis</name>
    <dbReference type="NCBI Taxonomy" id="1958950"/>
    <lineage>
        <taxon>Bacteria</taxon>
        <taxon>Pseudomonadati</taxon>
        <taxon>Pseudomonadota</taxon>
        <taxon>Gammaproteobacteria</taxon>
        <taxon>Pseudomonadales</taxon>
        <taxon>Pseudomonadaceae</taxon>
        <taxon>Pseudomonas</taxon>
    </lineage>
</organism>
<dbReference type="InterPro" id="IPR036250">
    <property type="entry name" value="AcylCo_DH-like_C"/>
</dbReference>
<dbReference type="SUPFAM" id="SSF47203">
    <property type="entry name" value="Acyl-CoA dehydrogenase C-terminal domain-like"/>
    <property type="match status" value="1"/>
</dbReference>
<dbReference type="Gene3D" id="1.20.140.10">
    <property type="entry name" value="Butyryl-CoA Dehydrogenase, subunit A, domain 3"/>
    <property type="match status" value="1"/>
</dbReference>
<dbReference type="EMBL" id="MUIO01000053">
    <property type="protein sequence ID" value="ORC58641.1"/>
    <property type="molecule type" value="Genomic_DNA"/>
</dbReference>
<gene>
    <name evidence="1" type="ORF">BZK31_14170</name>
</gene>
<sequence length="151" mass="16779">MSLLPQSHPVIAVQLAVAAEDLNHARRGLQQTLDYLREHGQPWAFSDVQRVVDDPYVIGKVGDLQIRLDLAAALLERAEVFDGSLEQRLIASTEAVIASANALQAVDNTQHELTGQRQALPVQSEREPLRWHYQVLGNHRLNGVAPPQLQE</sequence>
<name>A0A1X0N507_9PSED</name>
<dbReference type="GO" id="GO:0016627">
    <property type="term" value="F:oxidoreductase activity, acting on the CH-CH group of donors"/>
    <property type="evidence" value="ECO:0007669"/>
    <property type="project" value="InterPro"/>
</dbReference>
<comment type="caution">
    <text evidence="1">The sequence shown here is derived from an EMBL/GenBank/DDBJ whole genome shotgun (WGS) entry which is preliminary data.</text>
</comment>
<proteinExistence type="predicted"/>
<reference evidence="2" key="1">
    <citation type="submission" date="2017-02" db="EMBL/GenBank/DDBJ databases">
        <title>Pseudomonas floridae sp. nov., a novel pathogenic bacterial species isolated from tomato.</title>
        <authorList>
            <person name="Timilsina S."/>
            <person name="Vallad G.E."/>
            <person name="Jones J.B."/>
        </authorList>
    </citation>
    <scope>NUCLEOTIDE SEQUENCE [LARGE SCALE GENOMIC DNA]</scope>
    <source>
        <strain evidence="2">GEV388</strain>
    </source>
</reference>
<keyword evidence="2" id="KW-1185">Reference proteome</keyword>
<evidence type="ECO:0000313" key="2">
    <source>
        <dbReference type="Proteomes" id="UP000192815"/>
    </source>
</evidence>
<accession>A0A1X0N507</accession>
<dbReference type="STRING" id="1958950.BZK31_14170"/>
<dbReference type="Proteomes" id="UP000192815">
    <property type="component" value="Unassembled WGS sequence"/>
</dbReference>
<protein>
    <submittedName>
        <fullName evidence="1">Acyl-CoA dehydrogenase</fullName>
    </submittedName>
</protein>
<evidence type="ECO:0000313" key="1">
    <source>
        <dbReference type="EMBL" id="ORC58641.1"/>
    </source>
</evidence>